<comment type="caution">
    <text evidence="2">The sequence shown here is derived from an EMBL/GenBank/DDBJ whole genome shotgun (WGS) entry which is preliminary data.</text>
</comment>
<feature type="region of interest" description="Disordered" evidence="1">
    <location>
        <begin position="123"/>
        <end position="147"/>
    </location>
</feature>
<evidence type="ECO:0000313" key="2">
    <source>
        <dbReference type="EMBL" id="KAJ2893061.1"/>
    </source>
</evidence>
<protein>
    <submittedName>
        <fullName evidence="2">Uncharacterized protein</fullName>
    </submittedName>
</protein>
<dbReference type="EMBL" id="JAKWBI020000667">
    <property type="protein sequence ID" value="KAJ2893061.1"/>
    <property type="molecule type" value="Genomic_DNA"/>
</dbReference>
<dbReference type="AlphaFoldDB" id="A0AAD5WNB8"/>
<reference evidence="2" key="1">
    <citation type="submission" date="2022-07" db="EMBL/GenBank/DDBJ databases">
        <title>Draft genome sequence of Zalerion maritima ATCC 34329, a (micro)plastics degrading marine fungus.</title>
        <authorList>
            <person name="Paco A."/>
            <person name="Goncalves M.F.M."/>
            <person name="Rocha-Santos T.A.P."/>
            <person name="Alves A."/>
        </authorList>
    </citation>
    <scope>NUCLEOTIDE SEQUENCE</scope>
    <source>
        <strain evidence="2">ATCC 34329</strain>
    </source>
</reference>
<keyword evidence="3" id="KW-1185">Reference proteome</keyword>
<gene>
    <name evidence="2" type="ORF">MKZ38_009081</name>
</gene>
<dbReference type="Proteomes" id="UP001201980">
    <property type="component" value="Unassembled WGS sequence"/>
</dbReference>
<evidence type="ECO:0000313" key="3">
    <source>
        <dbReference type="Proteomes" id="UP001201980"/>
    </source>
</evidence>
<sequence>MRKPRTPVSSLLPEREPHPGQPRNTPHIASQTTFPIPSHIPKPPTASSHAPQHGRRLPDRRAPRGHTRLARVGTRLASPAHRSGYGAKNLAKAPAQLSLPENCRKLQLRPPDGHPLNIRVHERKIPAQHRMRPPGRRNIPPREGWVTEVPRPSCICSPAREVDKGS</sequence>
<organism evidence="2 3">
    <name type="scientific">Zalerion maritima</name>
    <dbReference type="NCBI Taxonomy" id="339359"/>
    <lineage>
        <taxon>Eukaryota</taxon>
        <taxon>Fungi</taxon>
        <taxon>Dikarya</taxon>
        <taxon>Ascomycota</taxon>
        <taxon>Pezizomycotina</taxon>
        <taxon>Sordariomycetes</taxon>
        <taxon>Lulworthiomycetidae</taxon>
        <taxon>Lulworthiales</taxon>
        <taxon>Lulworthiaceae</taxon>
        <taxon>Zalerion</taxon>
    </lineage>
</organism>
<feature type="region of interest" description="Disordered" evidence="1">
    <location>
        <begin position="1"/>
        <end position="85"/>
    </location>
</feature>
<evidence type="ECO:0000256" key="1">
    <source>
        <dbReference type="SAM" id="MobiDB-lite"/>
    </source>
</evidence>
<feature type="compositionally biased region" description="Polar residues" evidence="1">
    <location>
        <begin position="22"/>
        <end position="35"/>
    </location>
</feature>
<accession>A0AAD5WNB8</accession>
<proteinExistence type="predicted"/>
<feature type="compositionally biased region" description="Basic residues" evidence="1">
    <location>
        <begin position="126"/>
        <end position="135"/>
    </location>
</feature>
<name>A0AAD5WNB8_9PEZI</name>